<dbReference type="Gene3D" id="3.80.10.10">
    <property type="entry name" value="Ribonuclease Inhibitor"/>
    <property type="match status" value="1"/>
</dbReference>
<evidence type="ECO:0008006" key="4">
    <source>
        <dbReference type="Google" id="ProtNLM"/>
    </source>
</evidence>
<keyword evidence="3" id="KW-1185">Reference proteome</keyword>
<dbReference type="Gene3D" id="1.20.1280.50">
    <property type="match status" value="1"/>
</dbReference>
<sequence length="568" mass="64621">MLCQRLPSFQSPVPDIDLQSSRERIRASGSPSSLEHVQISQIIAEAEKDLSDYEEDLRLESIRSDLRKKRDDLQTYVDDCKAYLSPIRQLPIEIMGEIFLFYQDLHGTRKDGRFREPINDPDHSTQDLTALMLSSVCKLWHSICLCTPQLWSRFSLDLDLDEKERDALSHLLPIYLSRSKQMSLCFDIKIQGDPPAPTKSLSLLVAQSHRWFSTTWVYDDDMVEETVACLGVQKELPLLQHIAVKPIDDYVCSGDLLSAFARACTPRTVSLTWMSNFLDLKLPWSEVHFLRAREVDIATGVPEFLAKLAGQCHALRSFEVHFSDNVLYKSAQLECSIHLDALEYLCLDAVSWSELGEFFSISTLPNLRRLALDTVSVHNDTHTPNIDSFRSFVSRSQCQISVLQLRPLRFDAALDPICDMIHHLPALKKLILAEKWTHPGAIMLSLMETLHVCSSHSIEAGQGADSLTTQHNDPVLPLLEELVMEVRAEGFQASNFVDMVKSRRSLTGHGIRALKSVRLYLQWSYSTTDFTVPPILQSLECTDIDIISSMHDSRRFLRDEHQECWPAP</sequence>
<accession>A0A8H5G1A0</accession>
<dbReference type="InterPro" id="IPR032675">
    <property type="entry name" value="LRR_dom_sf"/>
</dbReference>
<reference evidence="2 3" key="1">
    <citation type="journal article" date="2020" name="ISME J.">
        <title>Uncovering the hidden diversity of litter-decomposition mechanisms in mushroom-forming fungi.</title>
        <authorList>
            <person name="Floudas D."/>
            <person name="Bentzer J."/>
            <person name="Ahren D."/>
            <person name="Johansson T."/>
            <person name="Persson P."/>
            <person name="Tunlid A."/>
        </authorList>
    </citation>
    <scope>NUCLEOTIDE SEQUENCE [LARGE SCALE GENOMIC DNA]</scope>
    <source>
        <strain evidence="2 3">CBS 291.85</strain>
    </source>
</reference>
<gene>
    <name evidence="2" type="ORF">D9758_009510</name>
</gene>
<evidence type="ECO:0000313" key="2">
    <source>
        <dbReference type="EMBL" id="KAF5356456.1"/>
    </source>
</evidence>
<dbReference type="EMBL" id="JAACJM010000055">
    <property type="protein sequence ID" value="KAF5356456.1"/>
    <property type="molecule type" value="Genomic_DNA"/>
</dbReference>
<name>A0A8H5G1A0_9AGAR</name>
<dbReference type="OrthoDB" id="2950861at2759"/>
<protein>
    <recommendedName>
        <fullName evidence="4">F-box domain-containing protein</fullName>
    </recommendedName>
</protein>
<evidence type="ECO:0000256" key="1">
    <source>
        <dbReference type="SAM" id="Coils"/>
    </source>
</evidence>
<feature type="coiled-coil region" evidence="1">
    <location>
        <begin position="36"/>
        <end position="63"/>
    </location>
</feature>
<dbReference type="Proteomes" id="UP000559256">
    <property type="component" value="Unassembled WGS sequence"/>
</dbReference>
<evidence type="ECO:0000313" key="3">
    <source>
        <dbReference type="Proteomes" id="UP000559256"/>
    </source>
</evidence>
<comment type="caution">
    <text evidence="2">The sequence shown here is derived from an EMBL/GenBank/DDBJ whole genome shotgun (WGS) entry which is preliminary data.</text>
</comment>
<organism evidence="2 3">
    <name type="scientific">Tetrapyrgos nigripes</name>
    <dbReference type="NCBI Taxonomy" id="182062"/>
    <lineage>
        <taxon>Eukaryota</taxon>
        <taxon>Fungi</taxon>
        <taxon>Dikarya</taxon>
        <taxon>Basidiomycota</taxon>
        <taxon>Agaricomycotina</taxon>
        <taxon>Agaricomycetes</taxon>
        <taxon>Agaricomycetidae</taxon>
        <taxon>Agaricales</taxon>
        <taxon>Marasmiineae</taxon>
        <taxon>Marasmiaceae</taxon>
        <taxon>Tetrapyrgos</taxon>
    </lineage>
</organism>
<proteinExistence type="predicted"/>
<dbReference type="AlphaFoldDB" id="A0A8H5G1A0"/>
<keyword evidence="1" id="KW-0175">Coiled coil</keyword>